<evidence type="ECO:0000313" key="2">
    <source>
        <dbReference type="Proteomes" id="UP001305647"/>
    </source>
</evidence>
<gene>
    <name evidence="1" type="ORF">N658DRAFT_501307</name>
</gene>
<comment type="caution">
    <text evidence="1">The sequence shown here is derived from an EMBL/GenBank/DDBJ whole genome shotgun (WGS) entry which is preliminary data.</text>
</comment>
<dbReference type="AlphaFoldDB" id="A0AAN6PS09"/>
<reference evidence="1" key="2">
    <citation type="submission" date="2023-05" db="EMBL/GenBank/DDBJ databases">
        <authorList>
            <consortium name="Lawrence Berkeley National Laboratory"/>
            <person name="Steindorff A."/>
            <person name="Hensen N."/>
            <person name="Bonometti L."/>
            <person name="Westerberg I."/>
            <person name="Brannstrom I.O."/>
            <person name="Guillou S."/>
            <person name="Cros-Aarteil S."/>
            <person name="Calhoun S."/>
            <person name="Haridas S."/>
            <person name="Kuo A."/>
            <person name="Mondo S."/>
            <person name="Pangilinan J."/>
            <person name="Riley R."/>
            <person name="Labutti K."/>
            <person name="Andreopoulos B."/>
            <person name="Lipzen A."/>
            <person name="Chen C."/>
            <person name="Yanf M."/>
            <person name="Daum C."/>
            <person name="Ng V."/>
            <person name="Clum A."/>
            <person name="Ohm R."/>
            <person name="Martin F."/>
            <person name="Silar P."/>
            <person name="Natvig D."/>
            <person name="Lalanne C."/>
            <person name="Gautier V."/>
            <person name="Ament-Velasquez S.L."/>
            <person name="Kruys A."/>
            <person name="Hutchinson M.I."/>
            <person name="Powell A.J."/>
            <person name="Barry K."/>
            <person name="Miller A.N."/>
            <person name="Grigoriev I.V."/>
            <person name="Debuchy R."/>
            <person name="Gladieux P."/>
            <person name="Thoren M.H."/>
            <person name="Johannesson H."/>
        </authorList>
    </citation>
    <scope>NUCLEOTIDE SEQUENCE</scope>
    <source>
        <strain evidence="1">CBS 757.83</strain>
    </source>
</reference>
<protein>
    <submittedName>
        <fullName evidence="1">Uncharacterized protein</fullName>
    </submittedName>
</protein>
<keyword evidence="2" id="KW-1185">Reference proteome</keyword>
<accession>A0AAN6PS09</accession>
<dbReference type="EMBL" id="MU863702">
    <property type="protein sequence ID" value="KAK4096663.1"/>
    <property type="molecule type" value="Genomic_DNA"/>
</dbReference>
<proteinExistence type="predicted"/>
<dbReference type="Proteomes" id="UP001305647">
    <property type="component" value="Unassembled WGS sequence"/>
</dbReference>
<sequence>MALRSASPIHFAKAGAHQNQIALNLPPKKLDAQCADGVARPDAIFEIKDGELYLYGEGDKVQQVLVDRSGMGQGVVQYFNKAATTLGGRLELKGWAVDGNDNLSFNNHTLLACPNTADGSWGVWVDVGIEKPAQQEGCLGFVARTVKNASPVKCTYSTRS</sequence>
<organism evidence="1 2">
    <name type="scientific">Parathielavia hyrcaniae</name>
    <dbReference type="NCBI Taxonomy" id="113614"/>
    <lineage>
        <taxon>Eukaryota</taxon>
        <taxon>Fungi</taxon>
        <taxon>Dikarya</taxon>
        <taxon>Ascomycota</taxon>
        <taxon>Pezizomycotina</taxon>
        <taxon>Sordariomycetes</taxon>
        <taxon>Sordariomycetidae</taxon>
        <taxon>Sordariales</taxon>
        <taxon>Chaetomiaceae</taxon>
        <taxon>Parathielavia</taxon>
    </lineage>
</organism>
<reference evidence="1" key="1">
    <citation type="journal article" date="2023" name="Mol. Phylogenet. Evol.">
        <title>Genome-scale phylogeny and comparative genomics of the fungal order Sordariales.</title>
        <authorList>
            <person name="Hensen N."/>
            <person name="Bonometti L."/>
            <person name="Westerberg I."/>
            <person name="Brannstrom I.O."/>
            <person name="Guillou S."/>
            <person name="Cros-Aarteil S."/>
            <person name="Calhoun S."/>
            <person name="Haridas S."/>
            <person name="Kuo A."/>
            <person name="Mondo S."/>
            <person name="Pangilinan J."/>
            <person name="Riley R."/>
            <person name="LaButti K."/>
            <person name="Andreopoulos B."/>
            <person name="Lipzen A."/>
            <person name="Chen C."/>
            <person name="Yan M."/>
            <person name="Daum C."/>
            <person name="Ng V."/>
            <person name="Clum A."/>
            <person name="Steindorff A."/>
            <person name="Ohm R.A."/>
            <person name="Martin F."/>
            <person name="Silar P."/>
            <person name="Natvig D.O."/>
            <person name="Lalanne C."/>
            <person name="Gautier V."/>
            <person name="Ament-Velasquez S.L."/>
            <person name="Kruys A."/>
            <person name="Hutchinson M.I."/>
            <person name="Powell A.J."/>
            <person name="Barry K."/>
            <person name="Miller A.N."/>
            <person name="Grigoriev I.V."/>
            <person name="Debuchy R."/>
            <person name="Gladieux P."/>
            <person name="Hiltunen Thoren M."/>
            <person name="Johannesson H."/>
        </authorList>
    </citation>
    <scope>NUCLEOTIDE SEQUENCE</scope>
    <source>
        <strain evidence="1">CBS 757.83</strain>
    </source>
</reference>
<name>A0AAN6PS09_9PEZI</name>
<evidence type="ECO:0000313" key="1">
    <source>
        <dbReference type="EMBL" id="KAK4096663.1"/>
    </source>
</evidence>